<evidence type="ECO:0000313" key="4">
    <source>
        <dbReference type="EMBL" id="PXF50092.1"/>
    </source>
</evidence>
<dbReference type="EMBL" id="NBIV01000001">
    <property type="protein sequence ID" value="PXF50092.1"/>
    <property type="molecule type" value="Genomic_DNA"/>
</dbReference>
<evidence type="ECO:0000313" key="5">
    <source>
        <dbReference type="Proteomes" id="UP000247409"/>
    </source>
</evidence>
<dbReference type="InterPro" id="IPR003121">
    <property type="entry name" value="SWIB_MDM2_domain"/>
</dbReference>
<dbReference type="InterPro" id="IPR019835">
    <property type="entry name" value="SWIB_domain"/>
</dbReference>
<protein>
    <submittedName>
        <fullName evidence="4">Upstream activation factor subunit UAF30</fullName>
    </submittedName>
</protein>
<feature type="compositionally biased region" description="Basic residues" evidence="1">
    <location>
        <begin position="155"/>
        <end position="168"/>
    </location>
</feature>
<dbReference type="Proteomes" id="UP000247409">
    <property type="component" value="Unassembled WGS sequence"/>
</dbReference>
<dbReference type="Pfam" id="PF02201">
    <property type="entry name" value="SWIB"/>
    <property type="match status" value="2"/>
</dbReference>
<feature type="domain" description="DM2" evidence="3">
    <location>
        <begin position="180"/>
        <end position="258"/>
    </location>
</feature>
<reference evidence="4 5" key="1">
    <citation type="journal article" date="2018" name="Mol. Biol. Evol.">
        <title>Analysis of the draft genome of the red seaweed Gracilariopsis chorda provides insights into genome size evolution in Rhodophyta.</title>
        <authorList>
            <person name="Lee J."/>
            <person name="Yang E.C."/>
            <person name="Graf L."/>
            <person name="Yang J.H."/>
            <person name="Qiu H."/>
            <person name="Zel Zion U."/>
            <person name="Chan C.X."/>
            <person name="Stephens T.G."/>
            <person name="Weber A.P.M."/>
            <person name="Boo G.H."/>
            <person name="Boo S.M."/>
            <person name="Kim K.M."/>
            <person name="Shin Y."/>
            <person name="Jung M."/>
            <person name="Lee S.J."/>
            <person name="Yim H.S."/>
            <person name="Lee J.H."/>
            <person name="Bhattacharya D."/>
            <person name="Yoon H.S."/>
        </authorList>
    </citation>
    <scope>NUCLEOTIDE SEQUENCE [LARGE SCALE GENOMIC DNA]</scope>
    <source>
        <strain evidence="4 5">SKKU-2015</strain>
        <tissue evidence="4">Whole body</tissue>
    </source>
</reference>
<dbReference type="OrthoDB" id="5362at2759"/>
<keyword evidence="2" id="KW-0732">Signal</keyword>
<dbReference type="SMART" id="SM00151">
    <property type="entry name" value="SWIB"/>
    <property type="match status" value="2"/>
</dbReference>
<comment type="caution">
    <text evidence="4">The sequence shown here is derived from an EMBL/GenBank/DDBJ whole genome shotgun (WGS) entry which is preliminary data.</text>
</comment>
<evidence type="ECO:0000256" key="1">
    <source>
        <dbReference type="SAM" id="MobiDB-lite"/>
    </source>
</evidence>
<evidence type="ECO:0000256" key="2">
    <source>
        <dbReference type="SAM" id="SignalP"/>
    </source>
</evidence>
<proteinExistence type="predicted"/>
<feature type="chain" id="PRO_5016161356" evidence="2">
    <location>
        <begin position="23"/>
        <end position="260"/>
    </location>
</feature>
<dbReference type="AlphaFoldDB" id="A0A2V3J822"/>
<feature type="domain" description="DM2" evidence="3">
    <location>
        <begin position="50"/>
        <end position="127"/>
    </location>
</feature>
<dbReference type="SUPFAM" id="SSF47592">
    <property type="entry name" value="SWIB/MDM2 domain"/>
    <property type="match status" value="2"/>
</dbReference>
<dbReference type="PROSITE" id="PS51925">
    <property type="entry name" value="SWIB_MDM2"/>
    <property type="match status" value="2"/>
</dbReference>
<name>A0A2V3J822_9FLOR</name>
<dbReference type="STRING" id="448386.A0A2V3J822"/>
<accession>A0A2V3J822</accession>
<keyword evidence="5" id="KW-1185">Reference proteome</keyword>
<dbReference type="CDD" id="cd10567">
    <property type="entry name" value="SWIB-MDM2_like"/>
    <property type="match status" value="2"/>
</dbReference>
<feature type="region of interest" description="Disordered" evidence="1">
    <location>
        <begin position="150"/>
        <end position="174"/>
    </location>
</feature>
<dbReference type="Gene3D" id="1.10.245.10">
    <property type="entry name" value="SWIB/MDM2 domain"/>
    <property type="match status" value="2"/>
</dbReference>
<gene>
    <name evidence="4" type="ORF">BWQ96_00252</name>
</gene>
<sequence>MWRSSRRPLLFTSTFIPARVLSVPVLVPLPNHRCVARPSAVVASAPKIPAYRRPIVPAKILLPFVEDKAQTRSEIVRGITAYIKKHNLQDPKDRRTFTCDDRLKTIFGVESSNFLQVLKIIKPHLIDPKQLGGRYVVEAEQIIREMEQQYGDKPLRKKKMQKKSRARKKGAEEDMKAGTRLFHPVVLSDDLAAVCRGREMQRQEVVKAVWEYIRMNNLQNQGPPDNPVKCDFLLRKVYNTDYINVRTVMSGISPHLKKKE</sequence>
<evidence type="ECO:0000259" key="3">
    <source>
        <dbReference type="PROSITE" id="PS51925"/>
    </source>
</evidence>
<organism evidence="4 5">
    <name type="scientific">Gracilariopsis chorda</name>
    <dbReference type="NCBI Taxonomy" id="448386"/>
    <lineage>
        <taxon>Eukaryota</taxon>
        <taxon>Rhodophyta</taxon>
        <taxon>Florideophyceae</taxon>
        <taxon>Rhodymeniophycidae</taxon>
        <taxon>Gracilariales</taxon>
        <taxon>Gracilariaceae</taxon>
        <taxon>Gracilariopsis</taxon>
    </lineage>
</organism>
<dbReference type="InterPro" id="IPR036885">
    <property type="entry name" value="SWIB_MDM2_dom_sf"/>
</dbReference>
<dbReference type="PANTHER" id="PTHR13844">
    <property type="entry name" value="SWI/SNF-RELATED MATRIX-ASSOCIATED ACTIN-DEPENDENT REGULATOR OF CHROMATIN SUBFAMILY D"/>
    <property type="match status" value="1"/>
</dbReference>
<feature type="signal peptide" evidence="2">
    <location>
        <begin position="1"/>
        <end position="22"/>
    </location>
</feature>